<proteinExistence type="predicted"/>
<gene>
    <name evidence="2" type="ORF">DMN91_007644</name>
</gene>
<dbReference type="EMBL" id="QOIP01000007">
    <property type="protein sequence ID" value="RLU21028.1"/>
    <property type="molecule type" value="Genomic_DNA"/>
</dbReference>
<evidence type="ECO:0000256" key="1">
    <source>
        <dbReference type="SAM" id="MobiDB-lite"/>
    </source>
</evidence>
<protein>
    <submittedName>
        <fullName evidence="2">Uncharacterized protein</fullName>
    </submittedName>
</protein>
<dbReference type="AlphaFoldDB" id="A0A3L8DMH8"/>
<dbReference type="Proteomes" id="UP000279307">
    <property type="component" value="Chromosome 7"/>
</dbReference>
<feature type="compositionally biased region" description="Basic and acidic residues" evidence="1">
    <location>
        <begin position="30"/>
        <end position="66"/>
    </location>
</feature>
<organism evidence="2">
    <name type="scientific">Ooceraea biroi</name>
    <name type="common">Clonal raider ant</name>
    <name type="synonym">Cerapachys biroi</name>
    <dbReference type="NCBI Taxonomy" id="2015173"/>
    <lineage>
        <taxon>Eukaryota</taxon>
        <taxon>Metazoa</taxon>
        <taxon>Ecdysozoa</taxon>
        <taxon>Arthropoda</taxon>
        <taxon>Hexapoda</taxon>
        <taxon>Insecta</taxon>
        <taxon>Pterygota</taxon>
        <taxon>Neoptera</taxon>
        <taxon>Endopterygota</taxon>
        <taxon>Hymenoptera</taxon>
        <taxon>Apocrita</taxon>
        <taxon>Aculeata</taxon>
        <taxon>Formicoidea</taxon>
        <taxon>Formicidae</taxon>
        <taxon>Dorylinae</taxon>
        <taxon>Ooceraea</taxon>
    </lineage>
</organism>
<name>A0A3L8DMH8_OOCBI</name>
<reference evidence="2" key="1">
    <citation type="journal article" date="2018" name="Genome Res.">
        <title>The genomic architecture and molecular evolution of ant odorant receptors.</title>
        <authorList>
            <person name="McKenzie S.K."/>
            <person name="Kronauer D.J.C."/>
        </authorList>
    </citation>
    <scope>NUCLEOTIDE SEQUENCE [LARGE SCALE GENOMIC DNA]</scope>
    <source>
        <strain evidence="2">Clonal line C1</strain>
    </source>
</reference>
<reference evidence="2" key="2">
    <citation type="submission" date="2018-07" db="EMBL/GenBank/DDBJ databases">
        <authorList>
            <person name="Mckenzie S.K."/>
            <person name="Kronauer D.J.C."/>
        </authorList>
    </citation>
    <scope>NUCLEOTIDE SEQUENCE</scope>
    <source>
        <strain evidence="2">Clonal line C1</strain>
    </source>
</reference>
<evidence type="ECO:0000313" key="2">
    <source>
        <dbReference type="EMBL" id="RLU21028.1"/>
    </source>
</evidence>
<feature type="region of interest" description="Disordered" evidence="1">
    <location>
        <begin position="21"/>
        <end position="66"/>
    </location>
</feature>
<sequence>MRRRVEEDEVVTAWRVVKRRMAKGAARGGEGSEGRNGIRVEGRSREHQRGLRGDEHSRGDERVADHAELRRAAQIGAAQSGAERHGRGV</sequence>
<comment type="caution">
    <text evidence="2">The sequence shown here is derived from an EMBL/GenBank/DDBJ whole genome shotgun (WGS) entry which is preliminary data.</text>
</comment>
<accession>A0A3L8DMH8</accession>